<comment type="caution">
    <text evidence="1">The sequence shown here is derived from an EMBL/GenBank/DDBJ whole genome shotgun (WGS) entry which is preliminary data.</text>
</comment>
<evidence type="ECO:0000313" key="1">
    <source>
        <dbReference type="EMBL" id="KAI9507845.1"/>
    </source>
</evidence>
<evidence type="ECO:0000313" key="2">
    <source>
        <dbReference type="Proteomes" id="UP001207468"/>
    </source>
</evidence>
<gene>
    <name evidence="1" type="ORF">F5148DRAFT_64213</name>
</gene>
<dbReference type="EMBL" id="JAGFNK010000110">
    <property type="protein sequence ID" value="KAI9507845.1"/>
    <property type="molecule type" value="Genomic_DNA"/>
</dbReference>
<proteinExistence type="predicted"/>
<keyword evidence="2" id="KW-1185">Reference proteome</keyword>
<reference evidence="1" key="1">
    <citation type="submission" date="2021-03" db="EMBL/GenBank/DDBJ databases">
        <title>Evolutionary priming and transition to the ectomycorrhizal habit in an iconic lineage of mushroom-forming fungi: is preadaptation a requirement?</title>
        <authorList>
            <consortium name="DOE Joint Genome Institute"/>
            <person name="Looney B.P."/>
            <person name="Miyauchi S."/>
            <person name="Morin E."/>
            <person name="Drula E."/>
            <person name="Courty P.E."/>
            <person name="Chicoki N."/>
            <person name="Fauchery L."/>
            <person name="Kohler A."/>
            <person name="Kuo A."/>
            <person name="LaButti K."/>
            <person name="Pangilinan J."/>
            <person name="Lipzen A."/>
            <person name="Riley R."/>
            <person name="Andreopoulos W."/>
            <person name="He G."/>
            <person name="Johnson J."/>
            <person name="Barry K.W."/>
            <person name="Grigoriev I.V."/>
            <person name="Nagy L."/>
            <person name="Hibbett D."/>
            <person name="Henrissat B."/>
            <person name="Matheny P.B."/>
            <person name="Labbe J."/>
            <person name="Martin A.F."/>
        </authorList>
    </citation>
    <scope>NUCLEOTIDE SEQUENCE</scope>
    <source>
        <strain evidence="1">BPL698</strain>
    </source>
</reference>
<protein>
    <submittedName>
        <fullName evidence="1">Uncharacterized protein</fullName>
    </submittedName>
</protein>
<accession>A0ACC0U805</accession>
<name>A0ACC0U805_9AGAM</name>
<dbReference type="Proteomes" id="UP001207468">
    <property type="component" value="Unassembled WGS sequence"/>
</dbReference>
<sequence length="438" mass="49620">MTGPPREADGIHWSMYVKGERPMPLLLDLWPVLPVAIISRTRYPFEKSYPDSCWGNIAAFLESEHHHRICVNDLYRVPTSQWERLAAAMQSPFPDLTFLRIFVEGDSVTPLPDSFLGGSAPLLRHLALGNCPFPAIPKLFLSTNHLVVLSLWNIPHSGYFSPQDLVTALSVTSKLEILRLRFQSPRSRPDPPSRPRPPPLTRTVLPALTYLAFQGVHEYLEDLLARVEAPLLNELEITFFMDLDFVVPQLHQLISHTDWPQTCDKAFVCTFDRAIQFATFRKTHQSPAFSLEVRCKQLDYQLASLVQVCGSSLRLFPNLVQLDIVDPVPPNPLSYWKGDLESAQWLELLQPFTAVKDLRLTDVVARHVCQALEELAEDRVTQVLPALHGIFLSDLATGESVPPKSVEQFVVARRLSGHPVAVYPWRDRGNYEKPSRDI</sequence>
<organism evidence="1 2">
    <name type="scientific">Russula earlei</name>
    <dbReference type="NCBI Taxonomy" id="71964"/>
    <lineage>
        <taxon>Eukaryota</taxon>
        <taxon>Fungi</taxon>
        <taxon>Dikarya</taxon>
        <taxon>Basidiomycota</taxon>
        <taxon>Agaricomycotina</taxon>
        <taxon>Agaricomycetes</taxon>
        <taxon>Russulales</taxon>
        <taxon>Russulaceae</taxon>
        <taxon>Russula</taxon>
    </lineage>
</organism>